<name>A0AAP0KVA0_9MAGN</name>
<sequence>MDETLSLIIHGIELAKKLESNLPHLSEHPALVSKSCEELMGVFRTAVQQLNSPAIISVSSHSPGAVLQHESRLPPQQGADAVVQDWLSSSYTQAMDMLLRAQFSASSSGDLFGASACKQASAVLVPAAEDQINIIPPVSAAATPQDLRILEFGGILSQKAGYNSSSGVDHGEAGGSRSRTTSTAAGAEFQMIEGTTTDQSDGSPASKRTSRRRKDGVDKRTVRVSAPRIGNTEIPPEDGFTWRKYGQKEILGSMFPRGYFRCTHKNFYGCEAKKQVQRLDQDANIFEVTYYGHHTCHLSSSAPSAFPPTSSVQQSQPSSINPPPLIPHSSWPAAEANINITTVEMAEATASSTGESSRPAAFAADLQLPMYYYKDFIGSGSSSAAAAGGPAGPSSQRGERSSSEQAKEGDLPVMDLADAMFNSGSSSNSMDSIFPSMGREN</sequence>
<proteinExistence type="predicted"/>
<evidence type="ECO:0000256" key="4">
    <source>
        <dbReference type="ARBA" id="ARBA00023163"/>
    </source>
</evidence>
<dbReference type="InterPro" id="IPR044810">
    <property type="entry name" value="WRKY_plant"/>
</dbReference>
<dbReference type="SUPFAM" id="SSF118290">
    <property type="entry name" value="WRKY DNA-binding domain"/>
    <property type="match status" value="1"/>
</dbReference>
<evidence type="ECO:0000256" key="1">
    <source>
        <dbReference type="ARBA" id="ARBA00004123"/>
    </source>
</evidence>
<evidence type="ECO:0000256" key="5">
    <source>
        <dbReference type="ARBA" id="ARBA00023242"/>
    </source>
</evidence>
<evidence type="ECO:0000259" key="7">
    <source>
        <dbReference type="PROSITE" id="PS50811"/>
    </source>
</evidence>
<reference evidence="8 9" key="1">
    <citation type="submission" date="2024-01" db="EMBL/GenBank/DDBJ databases">
        <title>Genome assemblies of Stephania.</title>
        <authorList>
            <person name="Yang L."/>
        </authorList>
    </citation>
    <scope>NUCLEOTIDE SEQUENCE [LARGE SCALE GENOMIC DNA]</scope>
    <source>
        <strain evidence="8">JXDWG</strain>
        <tissue evidence="8">Leaf</tissue>
    </source>
</reference>
<feature type="compositionally biased region" description="Low complexity" evidence="6">
    <location>
        <begin position="383"/>
        <end position="396"/>
    </location>
</feature>
<dbReference type="Pfam" id="PF03106">
    <property type="entry name" value="WRKY"/>
    <property type="match status" value="1"/>
</dbReference>
<dbReference type="PROSITE" id="PS50811">
    <property type="entry name" value="WRKY"/>
    <property type="match status" value="1"/>
</dbReference>
<evidence type="ECO:0000256" key="6">
    <source>
        <dbReference type="SAM" id="MobiDB-lite"/>
    </source>
</evidence>
<dbReference type="PANTHER" id="PTHR31282">
    <property type="entry name" value="WRKY TRANSCRIPTION FACTOR 21-RELATED"/>
    <property type="match status" value="1"/>
</dbReference>
<feature type="compositionally biased region" description="Low complexity" evidence="6">
    <location>
        <begin position="302"/>
        <end position="319"/>
    </location>
</feature>
<feature type="domain" description="WRKY" evidence="7">
    <location>
        <begin position="237"/>
        <end position="299"/>
    </location>
</feature>
<accession>A0AAP0KVA0</accession>
<keyword evidence="2" id="KW-0805">Transcription regulation</keyword>
<evidence type="ECO:0000256" key="3">
    <source>
        <dbReference type="ARBA" id="ARBA00023125"/>
    </source>
</evidence>
<evidence type="ECO:0000256" key="2">
    <source>
        <dbReference type="ARBA" id="ARBA00023015"/>
    </source>
</evidence>
<protein>
    <recommendedName>
        <fullName evidence="7">WRKY domain-containing protein</fullName>
    </recommendedName>
</protein>
<feature type="compositionally biased region" description="Low complexity" evidence="6">
    <location>
        <begin position="423"/>
        <end position="432"/>
    </location>
</feature>
<dbReference type="SMART" id="SM00774">
    <property type="entry name" value="WRKY"/>
    <property type="match status" value="1"/>
</dbReference>
<keyword evidence="3" id="KW-0238">DNA-binding</keyword>
<dbReference type="InterPro" id="IPR036576">
    <property type="entry name" value="WRKY_dom_sf"/>
</dbReference>
<comment type="caution">
    <text evidence="8">The sequence shown here is derived from an EMBL/GenBank/DDBJ whole genome shotgun (WGS) entry which is preliminary data.</text>
</comment>
<gene>
    <name evidence="8" type="ORF">Scep_005916</name>
</gene>
<dbReference type="GO" id="GO:0005634">
    <property type="term" value="C:nucleus"/>
    <property type="evidence" value="ECO:0007669"/>
    <property type="project" value="UniProtKB-SubCell"/>
</dbReference>
<dbReference type="GO" id="GO:0003700">
    <property type="term" value="F:DNA-binding transcription factor activity"/>
    <property type="evidence" value="ECO:0007669"/>
    <property type="project" value="InterPro"/>
</dbReference>
<feature type="region of interest" description="Disordered" evidence="6">
    <location>
        <begin position="302"/>
        <end position="328"/>
    </location>
</feature>
<dbReference type="AlphaFoldDB" id="A0AAP0KVA0"/>
<feature type="region of interest" description="Disordered" evidence="6">
    <location>
        <begin position="161"/>
        <end position="224"/>
    </location>
</feature>
<keyword evidence="4" id="KW-0804">Transcription</keyword>
<keyword evidence="5" id="KW-0539">Nucleus</keyword>
<dbReference type="InterPro" id="IPR003657">
    <property type="entry name" value="WRKY_dom"/>
</dbReference>
<organism evidence="8 9">
    <name type="scientific">Stephania cephalantha</name>
    <dbReference type="NCBI Taxonomy" id="152367"/>
    <lineage>
        <taxon>Eukaryota</taxon>
        <taxon>Viridiplantae</taxon>
        <taxon>Streptophyta</taxon>
        <taxon>Embryophyta</taxon>
        <taxon>Tracheophyta</taxon>
        <taxon>Spermatophyta</taxon>
        <taxon>Magnoliopsida</taxon>
        <taxon>Ranunculales</taxon>
        <taxon>Menispermaceae</taxon>
        <taxon>Menispermoideae</taxon>
        <taxon>Cissampelideae</taxon>
        <taxon>Stephania</taxon>
    </lineage>
</organism>
<feature type="compositionally biased region" description="Polar residues" evidence="6">
    <location>
        <begin position="193"/>
        <end position="207"/>
    </location>
</feature>
<evidence type="ECO:0000313" key="8">
    <source>
        <dbReference type="EMBL" id="KAK9159342.1"/>
    </source>
</evidence>
<feature type="region of interest" description="Disordered" evidence="6">
    <location>
        <begin position="383"/>
        <end position="441"/>
    </location>
</feature>
<keyword evidence="9" id="KW-1185">Reference proteome</keyword>
<dbReference type="Proteomes" id="UP001419268">
    <property type="component" value="Unassembled WGS sequence"/>
</dbReference>
<feature type="compositionally biased region" description="Basic and acidic residues" evidence="6">
    <location>
        <begin position="397"/>
        <end position="410"/>
    </location>
</feature>
<comment type="subcellular location">
    <subcellularLocation>
        <location evidence="1">Nucleus</location>
    </subcellularLocation>
</comment>
<evidence type="ECO:0000313" key="9">
    <source>
        <dbReference type="Proteomes" id="UP001419268"/>
    </source>
</evidence>
<dbReference type="GO" id="GO:0043565">
    <property type="term" value="F:sequence-specific DNA binding"/>
    <property type="evidence" value="ECO:0007669"/>
    <property type="project" value="InterPro"/>
</dbReference>
<dbReference type="Gene3D" id="2.20.25.80">
    <property type="entry name" value="WRKY domain"/>
    <property type="match status" value="1"/>
</dbReference>
<dbReference type="EMBL" id="JBBNAG010000002">
    <property type="protein sequence ID" value="KAK9159342.1"/>
    <property type="molecule type" value="Genomic_DNA"/>
</dbReference>